<evidence type="ECO:0000259" key="1">
    <source>
        <dbReference type="PROSITE" id="PS51186"/>
    </source>
</evidence>
<proteinExistence type="predicted"/>
<sequence>MKDLASLHLDNHDSRLKYYHLFMTMPAETEIPHYDLPAGYSFTTYAPGDRDTWIEIEKSAKEFSTFEEGVDAWQRYYGKHEDVLPDRMFFIVDPNGKKVATATAFFDEKLPGGWLHWVSVRRDAQGKGLSRPLIAHTLHRLQALGYKELFVPTQTTTWVAAKLYLDFGFRPVPENLEENYFGWRMLKTLTDHPALKELEPVEVDELLNK</sequence>
<reference evidence="2" key="1">
    <citation type="submission" date="2021-10" db="EMBL/GenBank/DDBJ databases">
        <title>Anaerobic single-cell dispensing facilitates the cultivation of human gut bacteria.</title>
        <authorList>
            <person name="Afrizal A."/>
        </authorList>
    </citation>
    <scope>NUCLEOTIDE SEQUENCE</scope>
    <source>
        <strain evidence="2">CLA-AA-H250</strain>
    </source>
</reference>
<dbReference type="EMBL" id="JAJEQC010000010">
    <property type="protein sequence ID" value="MCC2137420.1"/>
    <property type="molecule type" value="Genomic_DNA"/>
</dbReference>
<dbReference type="GO" id="GO:0016747">
    <property type="term" value="F:acyltransferase activity, transferring groups other than amino-acyl groups"/>
    <property type="evidence" value="ECO:0007669"/>
    <property type="project" value="InterPro"/>
</dbReference>
<name>A0AAE3DHM8_9FIRM</name>
<dbReference type="InterPro" id="IPR016181">
    <property type="entry name" value="Acyl_CoA_acyltransferase"/>
</dbReference>
<dbReference type="PROSITE" id="PS51186">
    <property type="entry name" value="GNAT"/>
    <property type="match status" value="1"/>
</dbReference>
<dbReference type="SUPFAM" id="SSF55729">
    <property type="entry name" value="Acyl-CoA N-acyltransferases (Nat)"/>
    <property type="match status" value="1"/>
</dbReference>
<gene>
    <name evidence="2" type="ORF">LKD31_10390</name>
</gene>
<dbReference type="AlphaFoldDB" id="A0AAE3DHM8"/>
<dbReference type="InterPro" id="IPR000182">
    <property type="entry name" value="GNAT_dom"/>
</dbReference>
<dbReference type="Gene3D" id="3.40.630.30">
    <property type="match status" value="1"/>
</dbReference>
<dbReference type="Pfam" id="PF00583">
    <property type="entry name" value="Acetyltransf_1"/>
    <property type="match status" value="1"/>
</dbReference>
<evidence type="ECO:0000313" key="3">
    <source>
        <dbReference type="Proteomes" id="UP001199424"/>
    </source>
</evidence>
<keyword evidence="3" id="KW-1185">Reference proteome</keyword>
<evidence type="ECO:0000313" key="2">
    <source>
        <dbReference type="EMBL" id="MCC2137420.1"/>
    </source>
</evidence>
<feature type="domain" description="N-acetyltransferase" evidence="1">
    <location>
        <begin position="40"/>
        <end position="190"/>
    </location>
</feature>
<protein>
    <submittedName>
        <fullName evidence="2">GNAT family N-acetyltransferase</fullName>
    </submittedName>
</protein>
<dbReference type="RefSeq" id="WP_308449650.1">
    <property type="nucleotide sequence ID" value="NZ_JAJEQC010000010.1"/>
</dbReference>
<dbReference type="Proteomes" id="UP001199424">
    <property type="component" value="Unassembled WGS sequence"/>
</dbReference>
<accession>A0AAE3DHM8</accession>
<organism evidence="2 3">
    <name type="scientific">Hominenteromicrobium mulieris</name>
    <dbReference type="NCBI Taxonomy" id="2885357"/>
    <lineage>
        <taxon>Bacteria</taxon>
        <taxon>Bacillati</taxon>
        <taxon>Bacillota</taxon>
        <taxon>Clostridia</taxon>
        <taxon>Eubacteriales</taxon>
        <taxon>Oscillospiraceae</taxon>
        <taxon>Hominenteromicrobium</taxon>
    </lineage>
</organism>
<dbReference type="CDD" id="cd04301">
    <property type="entry name" value="NAT_SF"/>
    <property type="match status" value="1"/>
</dbReference>
<comment type="caution">
    <text evidence="2">The sequence shown here is derived from an EMBL/GenBank/DDBJ whole genome shotgun (WGS) entry which is preliminary data.</text>
</comment>